<dbReference type="EnsemblPlants" id="OPUNC03G11140.1">
    <property type="protein sequence ID" value="OPUNC03G11140.1"/>
    <property type="gene ID" value="OPUNC03G11140"/>
</dbReference>
<dbReference type="InterPro" id="IPR013087">
    <property type="entry name" value="Znf_C2H2_type"/>
</dbReference>
<evidence type="ECO:0000256" key="1">
    <source>
        <dbReference type="PROSITE-ProRule" id="PRU00042"/>
    </source>
</evidence>
<feature type="compositionally biased region" description="Low complexity" evidence="2">
    <location>
        <begin position="128"/>
        <end position="142"/>
    </location>
</feature>
<feature type="domain" description="C2H2-type" evidence="4">
    <location>
        <begin position="209"/>
        <end position="237"/>
    </location>
</feature>
<feature type="region of interest" description="Disordered" evidence="2">
    <location>
        <begin position="113"/>
        <end position="155"/>
    </location>
</feature>
<evidence type="ECO:0000256" key="3">
    <source>
        <dbReference type="SAM" id="SignalP"/>
    </source>
</evidence>
<feature type="compositionally biased region" description="Low complexity" evidence="2">
    <location>
        <begin position="67"/>
        <end position="78"/>
    </location>
</feature>
<keyword evidence="1" id="KW-0862">Zinc</keyword>
<dbReference type="eggNOG" id="ENOG502QRHB">
    <property type="taxonomic scope" value="Eukaryota"/>
</dbReference>
<accession>A0A0E0KBM5</accession>
<feature type="chain" id="PRO_5002365080" description="C2H2-type domain-containing protein" evidence="3">
    <location>
        <begin position="29"/>
        <end position="453"/>
    </location>
</feature>
<name>A0A0E0KBM5_ORYPU</name>
<keyword evidence="1" id="KW-0863">Zinc-finger</keyword>
<dbReference type="PANTHER" id="PTHR31681:SF104">
    <property type="entry name" value="OS03G0264600 PROTEIN"/>
    <property type="match status" value="1"/>
</dbReference>
<dbReference type="PROSITE" id="PS00028">
    <property type="entry name" value="ZINC_FINGER_C2H2_1"/>
    <property type="match status" value="1"/>
</dbReference>
<dbReference type="Gene3D" id="3.90.228.10">
    <property type="match status" value="1"/>
</dbReference>
<dbReference type="OMA" id="PCFVILY"/>
<dbReference type="GO" id="GO:0008270">
    <property type="term" value="F:zinc ion binding"/>
    <property type="evidence" value="ECO:0007669"/>
    <property type="project" value="UniProtKB-KW"/>
</dbReference>
<protein>
    <recommendedName>
        <fullName evidence="4">C2H2-type domain-containing protein</fullName>
    </recommendedName>
</protein>
<feature type="region of interest" description="Disordered" evidence="2">
    <location>
        <begin position="43"/>
        <end position="89"/>
    </location>
</feature>
<dbReference type="Proteomes" id="UP000026962">
    <property type="component" value="Chromosome 3"/>
</dbReference>
<evidence type="ECO:0000259" key="4">
    <source>
        <dbReference type="PROSITE" id="PS50157"/>
    </source>
</evidence>
<proteinExistence type="predicted"/>
<dbReference type="AlphaFoldDB" id="A0A0E0KBM5"/>
<dbReference type="SUPFAM" id="SSF56399">
    <property type="entry name" value="ADP-ribosylation"/>
    <property type="match status" value="1"/>
</dbReference>
<dbReference type="HOGENOM" id="CLU_039572_0_0_1"/>
<evidence type="ECO:0000313" key="6">
    <source>
        <dbReference type="Proteomes" id="UP000026962"/>
    </source>
</evidence>
<organism evidence="5">
    <name type="scientific">Oryza punctata</name>
    <name type="common">Red rice</name>
    <dbReference type="NCBI Taxonomy" id="4537"/>
    <lineage>
        <taxon>Eukaryota</taxon>
        <taxon>Viridiplantae</taxon>
        <taxon>Streptophyta</taxon>
        <taxon>Embryophyta</taxon>
        <taxon>Tracheophyta</taxon>
        <taxon>Spermatophyta</taxon>
        <taxon>Magnoliopsida</taxon>
        <taxon>Liliopsida</taxon>
        <taxon>Poales</taxon>
        <taxon>Poaceae</taxon>
        <taxon>BOP clade</taxon>
        <taxon>Oryzoideae</taxon>
        <taxon>Oryzeae</taxon>
        <taxon>Oryzinae</taxon>
        <taxon>Oryza</taxon>
    </lineage>
</organism>
<keyword evidence="3" id="KW-0732">Signal</keyword>
<dbReference type="Gramene" id="OPUNC03G11140.1">
    <property type="protein sequence ID" value="OPUNC03G11140.1"/>
    <property type="gene ID" value="OPUNC03G11140"/>
</dbReference>
<evidence type="ECO:0000256" key="2">
    <source>
        <dbReference type="SAM" id="MobiDB-lite"/>
    </source>
</evidence>
<reference evidence="5" key="1">
    <citation type="submission" date="2015-04" db="UniProtKB">
        <authorList>
            <consortium name="EnsemblPlants"/>
        </authorList>
    </citation>
    <scope>IDENTIFICATION</scope>
</reference>
<dbReference type="PROSITE" id="PS50157">
    <property type="entry name" value="ZINC_FINGER_C2H2_2"/>
    <property type="match status" value="1"/>
</dbReference>
<sequence>MAGGGRCSSLLRGFVSLFFLLFIHIGHAGCCFSTGSSSQALEEDDTAHGADGRGGGGGGGGKRRKISPLAFSPSVSSSTVGDERARARRRQVSSLASSVRFYLHRIFSYSSGAKNGAAPAAEEEDEVVTTTVSSPLAHSSSSCLPQRQPSSVVLSTPSSPCASPFLSPLSPQSLSITPVVPSSPHNKQIPQVTTRQSSFRSLAARGDVFPCKVCGEVLSKPQQLELHQAMKHSLSELSSLDSSMNIIRMIFFAGWKPAVSGAGEPPSVRRILRIHHNPRVLTRFEEYRDLVRARAARRCNGAGAAAVEERCVADGNERLRFYCSTMLCTLGAGVCGSPYCCTCSILRHGFAGKQADVDGIATYSSGRAAHASLPDDVEREFAFLQVRRAMLVCRVVAGRVGRGAADDKVAYDSMVPLLPTISAAAATRGDDDVELLVFNPRAVLPCFVIIYSC</sequence>
<evidence type="ECO:0000313" key="5">
    <source>
        <dbReference type="EnsemblPlants" id="OPUNC03G11140.1"/>
    </source>
</evidence>
<keyword evidence="1" id="KW-0479">Metal-binding</keyword>
<dbReference type="PANTHER" id="PTHR31681">
    <property type="entry name" value="C2H2-LIKE ZINC FINGER PROTEIN"/>
    <property type="match status" value="1"/>
</dbReference>
<keyword evidence="6" id="KW-1185">Reference proteome</keyword>
<reference evidence="5" key="2">
    <citation type="submission" date="2018-05" db="EMBL/GenBank/DDBJ databases">
        <title>OpunRS2 (Oryza punctata Reference Sequence Version 2).</title>
        <authorList>
            <person name="Zhang J."/>
            <person name="Kudrna D."/>
            <person name="Lee S."/>
            <person name="Talag J."/>
            <person name="Welchert J."/>
            <person name="Wing R.A."/>
        </authorList>
    </citation>
    <scope>NUCLEOTIDE SEQUENCE [LARGE SCALE GENOMIC DNA]</scope>
</reference>
<feature type="signal peptide" evidence="3">
    <location>
        <begin position="1"/>
        <end position="28"/>
    </location>
</feature>